<organism evidence="2 3">
    <name type="scientific">Prorocentrum cordatum</name>
    <dbReference type="NCBI Taxonomy" id="2364126"/>
    <lineage>
        <taxon>Eukaryota</taxon>
        <taxon>Sar</taxon>
        <taxon>Alveolata</taxon>
        <taxon>Dinophyceae</taxon>
        <taxon>Prorocentrales</taxon>
        <taxon>Prorocentraceae</taxon>
        <taxon>Prorocentrum</taxon>
    </lineage>
</organism>
<keyword evidence="3" id="KW-1185">Reference proteome</keyword>
<reference evidence="2" key="1">
    <citation type="submission" date="2023-10" db="EMBL/GenBank/DDBJ databases">
        <authorList>
            <person name="Chen Y."/>
            <person name="Shah S."/>
            <person name="Dougan E. K."/>
            <person name="Thang M."/>
            <person name="Chan C."/>
        </authorList>
    </citation>
    <scope>NUCLEOTIDE SEQUENCE [LARGE SCALE GENOMIC DNA]</scope>
</reference>
<evidence type="ECO:0000313" key="2">
    <source>
        <dbReference type="EMBL" id="CAK0907393.1"/>
    </source>
</evidence>
<protein>
    <recommendedName>
        <fullName evidence="4">MIT domain-containing protein</fullName>
    </recommendedName>
</protein>
<name>A0ABN9Y8F0_9DINO</name>
<dbReference type="Gene3D" id="1.20.58.80">
    <property type="entry name" value="Phosphotransferase system, lactose/cellobiose-type IIA subunit"/>
    <property type="match status" value="1"/>
</dbReference>
<accession>A0ABN9Y8F0</accession>
<dbReference type="EMBL" id="CAUYUJ010021848">
    <property type="protein sequence ID" value="CAK0907393.1"/>
    <property type="molecule type" value="Genomic_DNA"/>
</dbReference>
<feature type="region of interest" description="Disordered" evidence="1">
    <location>
        <begin position="75"/>
        <end position="103"/>
    </location>
</feature>
<dbReference type="SUPFAM" id="SSF116846">
    <property type="entry name" value="MIT domain"/>
    <property type="match status" value="1"/>
</dbReference>
<dbReference type="InterPro" id="IPR036181">
    <property type="entry name" value="MIT_dom_sf"/>
</dbReference>
<comment type="caution">
    <text evidence="2">The sequence shown here is derived from an EMBL/GenBank/DDBJ whole genome shotgun (WGS) entry which is preliminary data.</text>
</comment>
<evidence type="ECO:0000256" key="1">
    <source>
        <dbReference type="SAM" id="MobiDB-lite"/>
    </source>
</evidence>
<gene>
    <name evidence="2" type="ORF">PCOR1329_LOCUS82416</name>
</gene>
<evidence type="ECO:0008006" key="4">
    <source>
        <dbReference type="Google" id="ProtNLM"/>
    </source>
</evidence>
<evidence type="ECO:0000313" key="3">
    <source>
        <dbReference type="Proteomes" id="UP001189429"/>
    </source>
</evidence>
<dbReference type="Proteomes" id="UP001189429">
    <property type="component" value="Unassembled WGS sequence"/>
</dbReference>
<proteinExistence type="predicted"/>
<sequence>MICQAKQIYEKDGQLKVAYEKYCEGLQGLLEVLPKLPEDDPGASDLRMRVDGYLAEAEGLKAKLDAEMRIGAGREVRLEEQGTTGKARGAPPPSSGGGFASLALEPKDQDTLDKGLDLTSEGRALEERGLFKDAYDKYCRGLQFVLEVMPKVSKDGNPEVGRIGGSMGGVVGACSGHARVS</sequence>